<reference evidence="2" key="1">
    <citation type="submission" date="2020-07" db="EMBL/GenBank/DDBJ databases">
        <title>Ethylene signaling mediates host invasion by parasitic plants.</title>
        <authorList>
            <person name="Yoshida S."/>
        </authorList>
    </citation>
    <scope>NUCLEOTIDE SEQUENCE</scope>
    <source>
        <strain evidence="2">Okayama</strain>
    </source>
</reference>
<dbReference type="EMBL" id="BMAC01000045">
    <property type="protein sequence ID" value="GFP82492.1"/>
    <property type="molecule type" value="Genomic_DNA"/>
</dbReference>
<organism evidence="2 3">
    <name type="scientific">Phtheirospermum japonicum</name>
    <dbReference type="NCBI Taxonomy" id="374723"/>
    <lineage>
        <taxon>Eukaryota</taxon>
        <taxon>Viridiplantae</taxon>
        <taxon>Streptophyta</taxon>
        <taxon>Embryophyta</taxon>
        <taxon>Tracheophyta</taxon>
        <taxon>Spermatophyta</taxon>
        <taxon>Magnoliopsida</taxon>
        <taxon>eudicotyledons</taxon>
        <taxon>Gunneridae</taxon>
        <taxon>Pentapetalae</taxon>
        <taxon>asterids</taxon>
        <taxon>lamiids</taxon>
        <taxon>Lamiales</taxon>
        <taxon>Orobanchaceae</taxon>
        <taxon>Orobanchaceae incertae sedis</taxon>
        <taxon>Phtheirospermum</taxon>
    </lineage>
</organism>
<keyword evidence="2" id="KW-0418">Kinase</keyword>
<proteinExistence type="predicted"/>
<keyword evidence="3" id="KW-1185">Reference proteome</keyword>
<comment type="caution">
    <text evidence="2">The sequence shown here is derived from an EMBL/GenBank/DDBJ whole genome shotgun (WGS) entry which is preliminary data.</text>
</comment>
<dbReference type="SUPFAM" id="SSF52058">
    <property type="entry name" value="L domain-like"/>
    <property type="match status" value="1"/>
</dbReference>
<sequence>MAVPGELNQQLKAKIITHPLYEQLILEGTNLEGPIPSSFGALTKLELRIGDLGGIVDSSLDFVENMTSLSTLSLRNCRIGGQIQEKLSSLLKLEKLFLGSYGLSGELNLPYKSENNKFADLDPKTRSNVEKMMVLDDTGRGRAAWAARHAQSGIVVISVSCKGDSPLTVYRMGMKIGGDLKDGVSFSKVQEGGHASGELLPILLMLRESSEHLLGGIWGTQGPALGTSKECLESSFGLGTERAALGGKANDLRISLLGQDTNTRGTRLGIAPRVTQGSVEHEDYLVGLRENRCAYSGKVVNMGSVMGIARGHPEGEKRASGILKLEIGTKAGHRCQGSTRSHGQMKIHSILKSVARDSWVDVGCSSGNLLALDVYLDGRREACQQVRQRLAPNLFGTLCCGVPHVESLVYGSAARVQGVAYIERGNGSCGAGLRIEWGRPANLADQLGDPLTPSPRTKFEVRRLTWSEYPPRSTGVCRDGNTLSGGGCVETYGYARLQAPFHLASPESQDPSVRPECQDPQASEVRPVGQYPAKSGEIYGPISKHASRACTILPSACVDEDVIGSSRGGLSRDAGQRSRITFWRTRGAGVRHGLLGTPKGWNSGRPGASARLDSIVDLRAESLSEGGHASGELLPVLFMLRASSEHLLGGIWGTQGLALGTSKECLESSIGLGTEQAALGGKANVGRPRGPRGWCTSKGYAPHVSVLKGTPLDQLSDRGKTPNSLCGCWATPHSGKLWHDVGRSEMNVPRMSWGNKDYSRECRARGLRCGLAGNPPCLLSKVANMISITGTAPGRPEGVPSTREYGGGKRKTLNVEQGASMLLCLARQMSMTRFLARRRSELRES</sequence>
<accession>A0A830B982</accession>
<evidence type="ECO:0000313" key="2">
    <source>
        <dbReference type="EMBL" id="GFP82492.1"/>
    </source>
</evidence>
<dbReference type="Gene3D" id="3.80.10.10">
    <property type="entry name" value="Ribonuclease Inhibitor"/>
    <property type="match status" value="1"/>
</dbReference>
<evidence type="ECO:0000313" key="3">
    <source>
        <dbReference type="Proteomes" id="UP000653305"/>
    </source>
</evidence>
<evidence type="ECO:0000256" key="1">
    <source>
        <dbReference type="SAM" id="MobiDB-lite"/>
    </source>
</evidence>
<protein>
    <submittedName>
        <fullName evidence="2">Probable LRR receptor-like serine/threonine-protein kinase at1g56130</fullName>
    </submittedName>
</protein>
<feature type="region of interest" description="Disordered" evidence="1">
    <location>
        <begin position="505"/>
        <end position="527"/>
    </location>
</feature>
<keyword evidence="2" id="KW-0808">Transferase</keyword>
<dbReference type="GO" id="GO:0016301">
    <property type="term" value="F:kinase activity"/>
    <property type="evidence" value="ECO:0007669"/>
    <property type="project" value="UniProtKB-KW"/>
</dbReference>
<dbReference type="InterPro" id="IPR032675">
    <property type="entry name" value="LRR_dom_sf"/>
</dbReference>
<dbReference type="Proteomes" id="UP000653305">
    <property type="component" value="Unassembled WGS sequence"/>
</dbReference>
<dbReference type="OrthoDB" id="1740691at2759"/>
<gene>
    <name evidence="2" type="ORF">PHJA_000392200</name>
</gene>
<dbReference type="AlphaFoldDB" id="A0A830B982"/>
<keyword evidence="2" id="KW-0675">Receptor</keyword>
<name>A0A830B982_9LAMI</name>